<dbReference type="AlphaFoldDB" id="A0A2B7XYP9"/>
<dbReference type="Proteomes" id="UP000223968">
    <property type="component" value="Unassembled WGS sequence"/>
</dbReference>
<reference evidence="7 8" key="1">
    <citation type="submission" date="2017-10" db="EMBL/GenBank/DDBJ databases">
        <title>Comparative genomics in systemic dimorphic fungi from Ajellomycetaceae.</title>
        <authorList>
            <person name="Munoz J.F."/>
            <person name="Mcewen J.G."/>
            <person name="Clay O.K."/>
            <person name="Cuomo C.A."/>
        </authorList>
    </citation>
    <scope>NUCLEOTIDE SEQUENCE [LARGE SCALE GENOMIC DNA]</scope>
    <source>
        <strain evidence="7 8">UAMH5409</strain>
    </source>
</reference>
<keyword evidence="5" id="KW-0539">Nucleus</keyword>
<gene>
    <name evidence="7" type="ORF">AJ79_03158</name>
</gene>
<name>A0A2B7XYP9_9EURO</name>
<keyword evidence="8" id="KW-1185">Reference proteome</keyword>
<dbReference type="CDD" id="cd12148">
    <property type="entry name" value="fungal_TF_MHR"/>
    <property type="match status" value="1"/>
</dbReference>
<dbReference type="PANTHER" id="PTHR47785">
    <property type="entry name" value="ZN(II)2CYS6 TRANSCRIPTION FACTOR (EUROFUNG)-RELATED-RELATED"/>
    <property type="match status" value="1"/>
</dbReference>
<dbReference type="InterPro" id="IPR036864">
    <property type="entry name" value="Zn2-C6_fun-type_DNA-bd_sf"/>
</dbReference>
<keyword evidence="3" id="KW-0238">DNA-binding</keyword>
<dbReference type="InterPro" id="IPR001138">
    <property type="entry name" value="Zn2Cys6_DnaBD"/>
</dbReference>
<dbReference type="InterPro" id="IPR053181">
    <property type="entry name" value="EcdB-like_regulator"/>
</dbReference>
<feature type="domain" description="Zn(2)-C6 fungal-type" evidence="6">
    <location>
        <begin position="19"/>
        <end position="48"/>
    </location>
</feature>
<dbReference type="SUPFAM" id="SSF57701">
    <property type="entry name" value="Zn2/Cys6 DNA-binding domain"/>
    <property type="match status" value="1"/>
</dbReference>
<keyword evidence="4" id="KW-0804">Transcription</keyword>
<organism evidence="7 8">
    <name type="scientific">Helicocarpus griseus UAMH5409</name>
    <dbReference type="NCBI Taxonomy" id="1447875"/>
    <lineage>
        <taxon>Eukaryota</taxon>
        <taxon>Fungi</taxon>
        <taxon>Dikarya</taxon>
        <taxon>Ascomycota</taxon>
        <taxon>Pezizomycotina</taxon>
        <taxon>Eurotiomycetes</taxon>
        <taxon>Eurotiomycetidae</taxon>
        <taxon>Onygenales</taxon>
        <taxon>Ajellomycetaceae</taxon>
        <taxon>Helicocarpus</taxon>
    </lineage>
</organism>
<dbReference type="Pfam" id="PF04082">
    <property type="entry name" value="Fungal_trans"/>
    <property type="match status" value="1"/>
</dbReference>
<keyword evidence="1" id="KW-0479">Metal-binding</keyword>
<dbReference type="InterPro" id="IPR007219">
    <property type="entry name" value="XnlR_reg_dom"/>
</dbReference>
<dbReference type="GO" id="GO:0003677">
    <property type="term" value="F:DNA binding"/>
    <property type="evidence" value="ECO:0007669"/>
    <property type="project" value="UniProtKB-KW"/>
</dbReference>
<evidence type="ECO:0000256" key="3">
    <source>
        <dbReference type="ARBA" id="ARBA00023125"/>
    </source>
</evidence>
<dbReference type="GO" id="GO:0008270">
    <property type="term" value="F:zinc ion binding"/>
    <property type="evidence" value="ECO:0007669"/>
    <property type="project" value="InterPro"/>
</dbReference>
<dbReference type="PANTHER" id="PTHR47785:SF1">
    <property type="entry name" value="TRANSCRIPTION FACTOR, PUTATIVE (AFU_ORTHOLOGUE AFUA_5G14530)-RELATED"/>
    <property type="match status" value="1"/>
</dbReference>
<sequence length="602" mass="67646">MSSTTESSSGRKRKRTSLACDSCRHRKVRCDGRDPCATCFSNRENCTYGTDTLAKSKSDIILDVALRSERLLRESFVEGMVSRNNPSVDLVPSPLAIISPNSTENTQRPGATTPNISNAVLSSFHASTTESILAWPHFDNFQSLRDDHTLSVFHLENSRSSLPQRPTAMQPYVSRYDIEKLSQSFSRNINFWYPTMTRGKLRELQQKICAGHLDDSIESCLALLIMALGAASDRISFHISGNQLNAEEAENLSQRKIISELYFDSALKKIYVAHFECTIDAVHCLFFSGLYFAFLQRPVQAWSFISAAATKCRLLILSPAPNSSHEDNECLRRLFWSCYILESDYLAEISALPQSGIAEIESSISLPGEYHTHDSQVDEEKSSLYFLACISIRRLLNRVHNLLYAKDTGASFDAARFPSVVSELDHQLEQWREFLPPDFQFQVDSEPASSQEGAFLRQRYLTCKSVIYRPYLTRALLSANDPTVKLPDDVYENGKRCINACWLHALNLGRFAHTIMIDTWICSLSMASAMLIILAASQTTGIQEYITSEIKDLGPHLEHLLRQWMHIPGYGGVSPNVKRAIELIVKVNKALEAMLGRETNGG</sequence>
<dbReference type="EMBL" id="PDNB01000036">
    <property type="protein sequence ID" value="PGH14336.1"/>
    <property type="molecule type" value="Genomic_DNA"/>
</dbReference>
<dbReference type="Pfam" id="PF00172">
    <property type="entry name" value="Zn_clus"/>
    <property type="match status" value="1"/>
</dbReference>
<dbReference type="GO" id="GO:0006351">
    <property type="term" value="P:DNA-templated transcription"/>
    <property type="evidence" value="ECO:0007669"/>
    <property type="project" value="InterPro"/>
</dbReference>
<dbReference type="Gene3D" id="4.10.240.10">
    <property type="entry name" value="Zn(2)-C6 fungal-type DNA-binding domain"/>
    <property type="match status" value="1"/>
</dbReference>
<dbReference type="OrthoDB" id="4182640at2759"/>
<comment type="caution">
    <text evidence="7">The sequence shown here is derived from an EMBL/GenBank/DDBJ whole genome shotgun (WGS) entry which is preliminary data.</text>
</comment>
<evidence type="ECO:0000313" key="8">
    <source>
        <dbReference type="Proteomes" id="UP000223968"/>
    </source>
</evidence>
<protein>
    <recommendedName>
        <fullName evidence="6">Zn(2)-C6 fungal-type domain-containing protein</fullName>
    </recommendedName>
</protein>
<evidence type="ECO:0000313" key="7">
    <source>
        <dbReference type="EMBL" id="PGH14336.1"/>
    </source>
</evidence>
<evidence type="ECO:0000256" key="1">
    <source>
        <dbReference type="ARBA" id="ARBA00022723"/>
    </source>
</evidence>
<dbReference type="CDD" id="cd00067">
    <property type="entry name" value="GAL4"/>
    <property type="match status" value="1"/>
</dbReference>
<dbReference type="PROSITE" id="PS00463">
    <property type="entry name" value="ZN2_CY6_FUNGAL_1"/>
    <property type="match status" value="1"/>
</dbReference>
<evidence type="ECO:0000256" key="4">
    <source>
        <dbReference type="ARBA" id="ARBA00023163"/>
    </source>
</evidence>
<evidence type="ECO:0000256" key="5">
    <source>
        <dbReference type="ARBA" id="ARBA00023242"/>
    </source>
</evidence>
<evidence type="ECO:0000259" key="6">
    <source>
        <dbReference type="PROSITE" id="PS50048"/>
    </source>
</evidence>
<dbReference type="SMART" id="SM00066">
    <property type="entry name" value="GAL4"/>
    <property type="match status" value="1"/>
</dbReference>
<accession>A0A2B7XYP9</accession>
<evidence type="ECO:0000256" key="2">
    <source>
        <dbReference type="ARBA" id="ARBA00023015"/>
    </source>
</evidence>
<proteinExistence type="predicted"/>
<dbReference type="PROSITE" id="PS50048">
    <property type="entry name" value="ZN2_CY6_FUNGAL_2"/>
    <property type="match status" value="1"/>
</dbReference>
<dbReference type="GO" id="GO:0000981">
    <property type="term" value="F:DNA-binding transcription factor activity, RNA polymerase II-specific"/>
    <property type="evidence" value="ECO:0007669"/>
    <property type="project" value="InterPro"/>
</dbReference>
<keyword evidence="2" id="KW-0805">Transcription regulation</keyword>